<sequence>MAKAPMKSAVFLGAGRITSALVAGLRLAKYARPIVVYDRDPKKSLALRQESRVAVAPNLKSAVEQAEILIVAVRPDSVAGLLEEVATCGAPARRRLWVSLAAGVPLRKLRSRLGPPARWVRAMPSPVCRIGHGLTALCSDRGIGQAERVRARRLFAHVGAVLEIPELQFDAFTATYSSSHGYHALQTLAAGAARAGLDPKIALTAAAHALSDGILYWKASGQRLTRLLHEAATPGGIAAATMLAMDKSGYARVVANGLKAGIDQARRNARRFSPR</sequence>
<dbReference type="PANTHER" id="PTHR11645">
    <property type="entry name" value="PYRROLINE-5-CARBOXYLATE REDUCTASE"/>
    <property type="match status" value="1"/>
</dbReference>
<dbReference type="InterPro" id="IPR008927">
    <property type="entry name" value="6-PGluconate_DH-like_C_sf"/>
</dbReference>
<dbReference type="Pfam" id="PF14748">
    <property type="entry name" value="P5CR_dimer"/>
    <property type="match status" value="1"/>
</dbReference>
<gene>
    <name evidence="7" type="ORF">SBA1_980001</name>
</gene>
<dbReference type="Proteomes" id="UP000238701">
    <property type="component" value="Unassembled WGS sequence"/>
</dbReference>
<dbReference type="PIRSF" id="PIRSF000193">
    <property type="entry name" value="Pyrrol-5-carb_rd"/>
    <property type="match status" value="1"/>
</dbReference>
<evidence type="ECO:0000313" key="7">
    <source>
        <dbReference type="EMBL" id="SPF49988.1"/>
    </source>
</evidence>
<evidence type="ECO:0000259" key="5">
    <source>
        <dbReference type="Pfam" id="PF03807"/>
    </source>
</evidence>
<dbReference type="AlphaFoldDB" id="A0A2U3LDM5"/>
<feature type="binding site" evidence="4">
    <location>
        <begin position="72"/>
        <end position="75"/>
    </location>
    <ligand>
        <name>NADP(+)</name>
        <dbReference type="ChEBI" id="CHEBI:58349"/>
    </ligand>
</feature>
<dbReference type="Pfam" id="PF03807">
    <property type="entry name" value="F420_oxidored"/>
    <property type="match status" value="1"/>
</dbReference>
<dbReference type="GO" id="GO:0055129">
    <property type="term" value="P:L-proline biosynthetic process"/>
    <property type="evidence" value="ECO:0007669"/>
    <property type="project" value="TreeGrafter"/>
</dbReference>
<evidence type="ECO:0000313" key="8">
    <source>
        <dbReference type="Proteomes" id="UP000238701"/>
    </source>
</evidence>
<dbReference type="SUPFAM" id="SSF51735">
    <property type="entry name" value="NAD(P)-binding Rossmann-fold domains"/>
    <property type="match status" value="1"/>
</dbReference>
<dbReference type="EC" id="1.5.1.2" evidence="7"/>
<dbReference type="Gene3D" id="3.40.50.720">
    <property type="entry name" value="NAD(P)-binding Rossmann-like Domain"/>
    <property type="match status" value="1"/>
</dbReference>
<keyword evidence="2 4" id="KW-0521">NADP</keyword>
<evidence type="ECO:0000256" key="1">
    <source>
        <dbReference type="ARBA" id="ARBA00005525"/>
    </source>
</evidence>
<dbReference type="GO" id="GO:0004735">
    <property type="term" value="F:pyrroline-5-carboxylate reductase activity"/>
    <property type="evidence" value="ECO:0007669"/>
    <property type="project" value="UniProtKB-EC"/>
</dbReference>
<dbReference type="EMBL" id="OMOD01000197">
    <property type="protein sequence ID" value="SPF49988.1"/>
    <property type="molecule type" value="Genomic_DNA"/>
</dbReference>
<comment type="similarity">
    <text evidence="1">Belongs to the pyrroline-5-carboxylate reductase family.</text>
</comment>
<dbReference type="InterPro" id="IPR000304">
    <property type="entry name" value="Pyrroline-COOH_reductase"/>
</dbReference>
<feature type="domain" description="Pyrroline-5-carboxylate reductase catalytic N-terminal" evidence="5">
    <location>
        <begin position="10"/>
        <end position="102"/>
    </location>
</feature>
<dbReference type="InterPro" id="IPR036291">
    <property type="entry name" value="NAD(P)-bd_dom_sf"/>
</dbReference>
<evidence type="ECO:0000256" key="3">
    <source>
        <dbReference type="ARBA" id="ARBA00023002"/>
    </source>
</evidence>
<organism evidence="7 8">
    <name type="scientific">Candidatus Sulfotelmatobacter kueseliae</name>
    <dbReference type="NCBI Taxonomy" id="2042962"/>
    <lineage>
        <taxon>Bacteria</taxon>
        <taxon>Pseudomonadati</taxon>
        <taxon>Acidobacteriota</taxon>
        <taxon>Terriglobia</taxon>
        <taxon>Terriglobales</taxon>
        <taxon>Candidatus Korobacteraceae</taxon>
        <taxon>Candidatus Sulfotelmatobacter</taxon>
    </lineage>
</organism>
<dbReference type="InterPro" id="IPR029036">
    <property type="entry name" value="P5CR_dimer"/>
</dbReference>
<dbReference type="SUPFAM" id="SSF48179">
    <property type="entry name" value="6-phosphogluconate dehydrogenase C-terminal domain-like"/>
    <property type="match status" value="1"/>
</dbReference>
<name>A0A2U3LDM5_9BACT</name>
<accession>A0A2U3LDM5</accession>
<feature type="domain" description="Pyrroline-5-carboxylate reductase dimerisation" evidence="6">
    <location>
        <begin position="166"/>
        <end position="266"/>
    </location>
</feature>
<evidence type="ECO:0000256" key="4">
    <source>
        <dbReference type="PIRSR" id="PIRSR000193-1"/>
    </source>
</evidence>
<keyword evidence="3 7" id="KW-0560">Oxidoreductase</keyword>
<protein>
    <submittedName>
        <fullName evidence="7">Putative Pyrroline-5-carboxylate reductase</fullName>
        <ecNumber evidence="7">1.5.1.2</ecNumber>
    </submittedName>
</protein>
<proteinExistence type="inferred from homology"/>
<dbReference type="PANTHER" id="PTHR11645:SF0">
    <property type="entry name" value="PYRROLINE-5-CARBOXYLATE REDUCTASE 3"/>
    <property type="match status" value="1"/>
</dbReference>
<evidence type="ECO:0000259" key="6">
    <source>
        <dbReference type="Pfam" id="PF14748"/>
    </source>
</evidence>
<evidence type="ECO:0000256" key="2">
    <source>
        <dbReference type="ARBA" id="ARBA00022857"/>
    </source>
</evidence>
<dbReference type="InterPro" id="IPR028939">
    <property type="entry name" value="P5C_Rdtase_cat_N"/>
</dbReference>
<reference evidence="8" key="1">
    <citation type="submission" date="2018-02" db="EMBL/GenBank/DDBJ databases">
        <authorList>
            <person name="Hausmann B."/>
        </authorList>
    </citation>
    <scope>NUCLEOTIDE SEQUENCE [LARGE SCALE GENOMIC DNA]</scope>
    <source>
        <strain evidence="8">Peat soil MAG SbA1</strain>
    </source>
</reference>
<dbReference type="Gene3D" id="1.10.3730.10">
    <property type="entry name" value="ProC C-terminal domain-like"/>
    <property type="match status" value="1"/>
</dbReference>